<feature type="compositionally biased region" description="Acidic residues" evidence="1">
    <location>
        <begin position="47"/>
        <end position="60"/>
    </location>
</feature>
<feature type="region of interest" description="Disordered" evidence="1">
    <location>
        <begin position="24"/>
        <end position="60"/>
    </location>
</feature>
<sequence length="229" mass="26343">MKNKKISVAVSLLVVGLLTNGMQAKADDDDYDHDGYEHEKYEKYDDHDDDYDHNDDDDYDYEYEDEYEDDYDDDDDQYENYDTTNVVNEKGKWNIWTRSVVVDKEALPFTDSKQVVLKVTGTNKEVNLFAMPKDGEIFVPGKTVAKLLGATATYYKTSEILVIQNANHELIYRAGKNVAYDNDVKTPLPAHAFYLNNELYLPISAITNGLGFIAEWQEENQQFVCQPLN</sequence>
<feature type="chain" id="PRO_5045621160" evidence="2">
    <location>
        <begin position="27"/>
        <end position="229"/>
    </location>
</feature>
<comment type="caution">
    <text evidence="4">The sequence shown here is derived from an EMBL/GenBank/DDBJ whole genome shotgun (WGS) entry which is preliminary data.</text>
</comment>
<dbReference type="RefSeq" id="WP_025219834.1">
    <property type="nucleotide sequence ID" value="NZ_CP006837.1"/>
</dbReference>
<feature type="signal peptide" evidence="2">
    <location>
        <begin position="1"/>
        <end position="26"/>
    </location>
</feature>
<evidence type="ECO:0000313" key="4">
    <source>
        <dbReference type="EMBL" id="TKI51954.1"/>
    </source>
</evidence>
<feature type="domain" description="Copper amine oxidase-like N-terminal" evidence="3">
    <location>
        <begin position="121"/>
        <end position="223"/>
    </location>
</feature>
<evidence type="ECO:0000256" key="2">
    <source>
        <dbReference type="SAM" id="SignalP"/>
    </source>
</evidence>
<organism evidence="4 5">
    <name type="scientific">Lysinibacillus varians</name>
    <dbReference type="NCBI Taxonomy" id="1145276"/>
    <lineage>
        <taxon>Bacteria</taxon>
        <taxon>Bacillati</taxon>
        <taxon>Bacillota</taxon>
        <taxon>Bacilli</taxon>
        <taxon>Bacillales</taxon>
        <taxon>Bacillaceae</taxon>
        <taxon>Lysinibacillus</taxon>
    </lineage>
</organism>
<keyword evidence="2" id="KW-0732">Signal</keyword>
<protein>
    <submittedName>
        <fullName evidence="4">Copper amine oxidase N-terminal domain-containing protein</fullName>
    </submittedName>
</protein>
<keyword evidence="5" id="KW-1185">Reference proteome</keyword>
<dbReference type="SUPFAM" id="SSF55383">
    <property type="entry name" value="Copper amine oxidase, domain N"/>
    <property type="match status" value="1"/>
</dbReference>
<evidence type="ECO:0000313" key="5">
    <source>
        <dbReference type="Proteomes" id="UP000308539"/>
    </source>
</evidence>
<gene>
    <name evidence="4" type="ORF">FC752_20800</name>
</gene>
<evidence type="ECO:0000259" key="3">
    <source>
        <dbReference type="Pfam" id="PF07833"/>
    </source>
</evidence>
<dbReference type="InterPro" id="IPR036582">
    <property type="entry name" value="Mao_N_sf"/>
</dbReference>
<evidence type="ECO:0000256" key="1">
    <source>
        <dbReference type="SAM" id="MobiDB-lite"/>
    </source>
</evidence>
<dbReference type="Proteomes" id="UP000308539">
    <property type="component" value="Unassembled WGS sequence"/>
</dbReference>
<dbReference type="EMBL" id="SZPV01000049">
    <property type="protein sequence ID" value="TKI51954.1"/>
    <property type="molecule type" value="Genomic_DNA"/>
</dbReference>
<feature type="compositionally biased region" description="Basic and acidic residues" evidence="1">
    <location>
        <begin position="33"/>
        <end position="46"/>
    </location>
</feature>
<accession>A0ABY2T5M6</accession>
<dbReference type="InterPro" id="IPR012854">
    <property type="entry name" value="Cu_amine_oxidase-like_N"/>
</dbReference>
<dbReference type="Gene3D" id="3.30.457.10">
    <property type="entry name" value="Copper amine oxidase-like, N-terminal domain"/>
    <property type="match status" value="1"/>
</dbReference>
<reference evidence="4 5" key="1">
    <citation type="submission" date="2019-04" db="EMBL/GenBank/DDBJ databases">
        <title>Lysinibacillus genome sequencing.</title>
        <authorList>
            <person name="Dunlap C."/>
        </authorList>
    </citation>
    <scope>NUCLEOTIDE SEQUENCE [LARGE SCALE GENOMIC DNA]</scope>
    <source>
        <strain evidence="4 5">NBRC 109424</strain>
    </source>
</reference>
<name>A0ABY2T5M6_9BACI</name>
<dbReference type="Pfam" id="PF07833">
    <property type="entry name" value="Cu_amine_oxidN1"/>
    <property type="match status" value="1"/>
</dbReference>
<proteinExistence type="predicted"/>